<dbReference type="InterPro" id="IPR045584">
    <property type="entry name" value="Pilin-like"/>
</dbReference>
<dbReference type="Gene3D" id="3.30.700.10">
    <property type="entry name" value="Glycoprotein, Type 4 Pilin"/>
    <property type="match status" value="1"/>
</dbReference>
<keyword evidence="1" id="KW-0488">Methylation</keyword>
<dbReference type="Pfam" id="PF16732">
    <property type="entry name" value="ComP_DUS"/>
    <property type="match status" value="1"/>
</dbReference>
<feature type="transmembrane region" description="Helical" evidence="2">
    <location>
        <begin position="7"/>
        <end position="31"/>
    </location>
</feature>
<name>A0ABQ1I1I5_9ALTE</name>
<dbReference type="EMBL" id="BMDY01000007">
    <property type="protein sequence ID" value="GGB02466.1"/>
    <property type="molecule type" value="Genomic_DNA"/>
</dbReference>
<dbReference type="SUPFAM" id="SSF54523">
    <property type="entry name" value="Pili subunits"/>
    <property type="match status" value="1"/>
</dbReference>
<proteinExistence type="predicted"/>
<dbReference type="InterPro" id="IPR000983">
    <property type="entry name" value="Bac_GSPG_pilin"/>
</dbReference>
<keyword evidence="2" id="KW-1133">Transmembrane helix</keyword>
<keyword evidence="2" id="KW-0812">Transmembrane</keyword>
<dbReference type="RefSeq" id="WP_055734428.1">
    <property type="nucleotide sequence ID" value="NZ_BMDY01000007.1"/>
</dbReference>
<dbReference type="InterPro" id="IPR012902">
    <property type="entry name" value="N_methyl_site"/>
</dbReference>
<dbReference type="NCBIfam" id="TIGR02532">
    <property type="entry name" value="IV_pilin_GFxxxE"/>
    <property type="match status" value="1"/>
</dbReference>
<reference evidence="4" key="1">
    <citation type="journal article" date="2019" name="Int. J. Syst. Evol. Microbiol.">
        <title>The Global Catalogue of Microorganisms (GCM) 10K type strain sequencing project: providing services to taxonomists for standard genome sequencing and annotation.</title>
        <authorList>
            <consortium name="The Broad Institute Genomics Platform"/>
            <consortium name="The Broad Institute Genome Sequencing Center for Infectious Disease"/>
            <person name="Wu L."/>
            <person name="Ma J."/>
        </authorList>
    </citation>
    <scope>NUCLEOTIDE SEQUENCE [LARGE SCALE GENOMIC DNA]</scope>
    <source>
        <strain evidence="4">CGMCC 1.10131</strain>
    </source>
</reference>
<evidence type="ECO:0000256" key="2">
    <source>
        <dbReference type="SAM" id="Phobius"/>
    </source>
</evidence>
<dbReference type="Proteomes" id="UP000651977">
    <property type="component" value="Unassembled WGS sequence"/>
</dbReference>
<sequence>MSRLVRGVTLIELMIAVAIVAILAAVAYPAYTSFVAESRRSEAKKELASLAVLQEQFYVDNSVYASDLVSLGLAASGATSYNTENAYYKITLSTSSANSTYTAQATAIGSQLSADTDCKIFSINDEGAKLAKDALGNTNSDCW</sequence>
<dbReference type="InterPro" id="IPR031982">
    <property type="entry name" value="PilE-like"/>
</dbReference>
<dbReference type="PROSITE" id="PS00409">
    <property type="entry name" value="PROKAR_NTER_METHYL"/>
    <property type="match status" value="1"/>
</dbReference>
<keyword evidence="4" id="KW-1185">Reference proteome</keyword>
<evidence type="ECO:0000256" key="1">
    <source>
        <dbReference type="ARBA" id="ARBA00022481"/>
    </source>
</evidence>
<dbReference type="Pfam" id="PF07963">
    <property type="entry name" value="N_methyl"/>
    <property type="match status" value="1"/>
</dbReference>
<protein>
    <submittedName>
        <fullName evidence="3">Type IV minor pilin protein PilE</fullName>
    </submittedName>
</protein>
<keyword evidence="2" id="KW-0472">Membrane</keyword>
<evidence type="ECO:0000313" key="3">
    <source>
        <dbReference type="EMBL" id="GGB02466.1"/>
    </source>
</evidence>
<organism evidence="3 4">
    <name type="scientific">Agarivorans gilvus</name>
    <dbReference type="NCBI Taxonomy" id="680279"/>
    <lineage>
        <taxon>Bacteria</taxon>
        <taxon>Pseudomonadati</taxon>
        <taxon>Pseudomonadota</taxon>
        <taxon>Gammaproteobacteria</taxon>
        <taxon>Alteromonadales</taxon>
        <taxon>Alteromonadaceae</taxon>
        <taxon>Agarivorans</taxon>
    </lineage>
</organism>
<accession>A0ABQ1I1I5</accession>
<gene>
    <name evidence="3" type="primary">pilE</name>
    <name evidence="3" type="ORF">GCM10007414_14750</name>
</gene>
<comment type="caution">
    <text evidence="3">The sequence shown here is derived from an EMBL/GenBank/DDBJ whole genome shotgun (WGS) entry which is preliminary data.</text>
</comment>
<dbReference type="PRINTS" id="PR00813">
    <property type="entry name" value="BCTERIALGSPG"/>
</dbReference>
<evidence type="ECO:0000313" key="4">
    <source>
        <dbReference type="Proteomes" id="UP000651977"/>
    </source>
</evidence>